<feature type="transmembrane region" description="Helical" evidence="1">
    <location>
        <begin position="614"/>
        <end position="635"/>
    </location>
</feature>
<dbReference type="Pfam" id="PF06808">
    <property type="entry name" value="DctM"/>
    <property type="match status" value="2"/>
</dbReference>
<gene>
    <name evidence="3" type="ORF">VF724_07730</name>
</gene>
<dbReference type="PANTHER" id="PTHR43849">
    <property type="entry name" value="BLL3936 PROTEIN"/>
    <property type="match status" value="1"/>
</dbReference>
<evidence type="ECO:0000313" key="4">
    <source>
        <dbReference type="Proteomes" id="UP001310386"/>
    </source>
</evidence>
<feature type="domain" description="TRAP C4-dicarboxylate transport system permease DctM subunit" evidence="2">
    <location>
        <begin position="436"/>
        <end position="639"/>
    </location>
</feature>
<feature type="transmembrane region" description="Helical" evidence="1">
    <location>
        <begin position="578"/>
        <end position="602"/>
    </location>
</feature>
<keyword evidence="4" id="KW-1185">Reference proteome</keyword>
<feature type="transmembrane region" description="Helical" evidence="1">
    <location>
        <begin position="380"/>
        <end position="397"/>
    </location>
</feature>
<accession>A0ABU5ZKD2</accession>
<evidence type="ECO:0000259" key="2">
    <source>
        <dbReference type="Pfam" id="PF06808"/>
    </source>
</evidence>
<dbReference type="InterPro" id="IPR010656">
    <property type="entry name" value="DctM"/>
</dbReference>
<dbReference type="EMBL" id="JAYJLD010000008">
    <property type="protein sequence ID" value="MEB3101550.1"/>
    <property type="molecule type" value="Genomic_DNA"/>
</dbReference>
<dbReference type="InterPro" id="IPR011853">
    <property type="entry name" value="TRAP_DctM-Dct_fused"/>
</dbReference>
<feature type="transmembrane region" description="Helical" evidence="1">
    <location>
        <begin position="355"/>
        <end position="374"/>
    </location>
</feature>
<feature type="transmembrane region" description="Helical" evidence="1">
    <location>
        <begin position="60"/>
        <end position="76"/>
    </location>
</feature>
<feature type="transmembrane region" description="Helical" evidence="1">
    <location>
        <begin position="479"/>
        <end position="500"/>
    </location>
</feature>
<protein>
    <submittedName>
        <fullName evidence="3">TRAP transporter permease</fullName>
    </submittedName>
</protein>
<feature type="transmembrane region" description="Helical" evidence="1">
    <location>
        <begin position="181"/>
        <end position="210"/>
    </location>
</feature>
<feature type="transmembrane region" description="Helical" evidence="1">
    <location>
        <begin position="641"/>
        <end position="661"/>
    </location>
</feature>
<feature type="transmembrane region" description="Helical" evidence="1">
    <location>
        <begin position="682"/>
        <end position="706"/>
    </location>
</feature>
<feature type="transmembrane region" description="Helical" evidence="1">
    <location>
        <begin position="313"/>
        <end position="334"/>
    </location>
</feature>
<evidence type="ECO:0000313" key="3">
    <source>
        <dbReference type="EMBL" id="MEB3101550.1"/>
    </source>
</evidence>
<name>A0ABU5ZKD2_9BACL</name>
<sequence>MNNSVDETSVLEKYDRESVTRTSLKKPVLIIISVLAIALTLFHLYTSFVGPLVNIKQRSIHLYTLMTIAFLLYPFSKKSRRDRLPLYDIITAAISFGLGIYMFVTADRIVNDGGAINNLDFAVGILVILFVIDATRRVTGWGMPILAIAFLIYGIYAKLSVYPKLNGIILLNNLKAMTSHLVYITEGILGEAIGVSASYIILFILFGAFLEKSGMGRLFNDLALAMAGSAKGGPAKVAVLASAFLGSINGSAVANVVTTGAFTIPLMKKVGYHKNFAGAVESAASVGGQILPPIMGAAAFIMAENLSVPYTKIILAGIIPALLYYLGVLLQVHFRAGKQDLTGIPKSELPSVKEVIAQRGHLLVPMMILLYLLFSGRTPFFAAFWSIMATIIISGSIKLLQYIIPVLLLLVFRDPVWAFVTGGPAASANTDWMTILVIIAVPLLINLLRRKLRIPVTEEVGFKEFKAALEGGAKTTISVAMACAAVGIIVGIATLTGVALNVANGIVALGSHVASPLLQLLITLSFTMIASIVLGMGLPSIPTYIITSTMAAPILLQTPLFTQLAGNSDNAIFIAHMFVFYFGIFANITPPVALAAFAGAGISGGDPNKTGFQAVRLAVAGFIVPFMFVFAPSMLMIDTNIAHIVMIVVTSVLGVFLLAIAMEGFFRERLSIPLRGVSFASALLLIYPGLITSLIGFVGFVIVLLLNKRQANGKLLENRVAHH</sequence>
<dbReference type="PANTHER" id="PTHR43849:SF2">
    <property type="entry name" value="BLL3936 PROTEIN"/>
    <property type="match status" value="1"/>
</dbReference>
<feature type="transmembrane region" description="Helical" evidence="1">
    <location>
        <begin position="520"/>
        <end position="538"/>
    </location>
</feature>
<evidence type="ECO:0000256" key="1">
    <source>
        <dbReference type="SAM" id="Phobius"/>
    </source>
</evidence>
<reference evidence="3" key="1">
    <citation type="submission" date="2023-12" db="EMBL/GenBank/DDBJ databases">
        <title>Fervidustalea candida gen. nov., sp. nov., a novel member of the family Paenibacillaceae isolated from a geothermal area.</title>
        <authorList>
            <person name="Li W.-J."/>
            <person name="Jiao J.-Y."/>
            <person name="Chen Y."/>
        </authorList>
    </citation>
    <scope>NUCLEOTIDE SEQUENCE</scope>
    <source>
        <strain evidence="3">SYSU GA230002</strain>
    </source>
</reference>
<keyword evidence="1" id="KW-1133">Transmembrane helix</keyword>
<keyword evidence="1" id="KW-0472">Membrane</keyword>
<feature type="transmembrane region" description="Helical" evidence="1">
    <location>
        <begin position="116"/>
        <end position="134"/>
    </location>
</feature>
<feature type="transmembrane region" description="Helical" evidence="1">
    <location>
        <begin position="141"/>
        <end position="161"/>
    </location>
</feature>
<organism evidence="3 4">
    <name type="scientific">Ferviditalea candida</name>
    <dbReference type="NCBI Taxonomy" id="3108399"/>
    <lineage>
        <taxon>Bacteria</taxon>
        <taxon>Bacillati</taxon>
        <taxon>Bacillota</taxon>
        <taxon>Bacilli</taxon>
        <taxon>Bacillales</taxon>
        <taxon>Paenibacillaceae</taxon>
        <taxon>Ferviditalea</taxon>
    </lineage>
</organism>
<feature type="transmembrane region" description="Helical" evidence="1">
    <location>
        <begin position="85"/>
        <end position="104"/>
    </location>
</feature>
<feature type="transmembrane region" description="Helical" evidence="1">
    <location>
        <begin position="276"/>
        <end position="301"/>
    </location>
</feature>
<keyword evidence="1" id="KW-0812">Transmembrane</keyword>
<feature type="transmembrane region" description="Helical" evidence="1">
    <location>
        <begin position="28"/>
        <end position="48"/>
    </location>
</feature>
<dbReference type="RefSeq" id="WP_371753667.1">
    <property type="nucleotide sequence ID" value="NZ_JAYJLD010000008.1"/>
</dbReference>
<proteinExistence type="predicted"/>
<dbReference type="Proteomes" id="UP001310386">
    <property type="component" value="Unassembled WGS sequence"/>
</dbReference>
<comment type="caution">
    <text evidence="3">The sequence shown here is derived from an EMBL/GenBank/DDBJ whole genome shotgun (WGS) entry which is preliminary data.</text>
</comment>
<feature type="domain" description="TRAP C4-dicarboxylate transport system permease DctM subunit" evidence="2">
    <location>
        <begin position="126"/>
        <end position="394"/>
    </location>
</feature>
<dbReference type="NCBIfam" id="TIGR02123">
    <property type="entry name" value="TRAP_fused"/>
    <property type="match status" value="1"/>
</dbReference>
<feature type="transmembrane region" description="Helical" evidence="1">
    <location>
        <begin position="432"/>
        <end position="448"/>
    </location>
</feature>